<evidence type="ECO:0008006" key="4">
    <source>
        <dbReference type="Google" id="ProtNLM"/>
    </source>
</evidence>
<dbReference type="KEGG" id="ruv:EC9_17510"/>
<name>A0A517LY78_9BACT</name>
<evidence type="ECO:0000256" key="1">
    <source>
        <dbReference type="SAM" id="MobiDB-lite"/>
    </source>
</evidence>
<feature type="region of interest" description="Disordered" evidence="1">
    <location>
        <begin position="150"/>
        <end position="173"/>
    </location>
</feature>
<keyword evidence="3" id="KW-1185">Reference proteome</keyword>
<accession>A0A517LY78</accession>
<proteinExistence type="predicted"/>
<feature type="compositionally biased region" description="Basic and acidic residues" evidence="1">
    <location>
        <begin position="782"/>
        <end position="796"/>
    </location>
</feature>
<dbReference type="EMBL" id="CP036261">
    <property type="protein sequence ID" value="QDS87572.1"/>
    <property type="molecule type" value="Genomic_DNA"/>
</dbReference>
<feature type="region of interest" description="Disordered" evidence="1">
    <location>
        <begin position="777"/>
        <end position="796"/>
    </location>
</feature>
<gene>
    <name evidence="2" type="ORF">EC9_17510</name>
</gene>
<protein>
    <recommendedName>
        <fullName evidence="4">Verru_Chthon cassette protein A</fullName>
    </recommendedName>
</protein>
<evidence type="ECO:0000313" key="3">
    <source>
        <dbReference type="Proteomes" id="UP000319557"/>
    </source>
</evidence>
<evidence type="ECO:0000313" key="2">
    <source>
        <dbReference type="EMBL" id="QDS87572.1"/>
    </source>
</evidence>
<reference evidence="2 3" key="1">
    <citation type="submission" date="2019-02" db="EMBL/GenBank/DDBJ databases">
        <title>Deep-cultivation of Planctomycetes and their phenomic and genomic characterization uncovers novel biology.</title>
        <authorList>
            <person name="Wiegand S."/>
            <person name="Jogler M."/>
            <person name="Boedeker C."/>
            <person name="Pinto D."/>
            <person name="Vollmers J."/>
            <person name="Rivas-Marin E."/>
            <person name="Kohn T."/>
            <person name="Peeters S.H."/>
            <person name="Heuer A."/>
            <person name="Rast P."/>
            <person name="Oberbeckmann S."/>
            <person name="Bunk B."/>
            <person name="Jeske O."/>
            <person name="Meyerdierks A."/>
            <person name="Storesund J.E."/>
            <person name="Kallscheuer N."/>
            <person name="Luecker S."/>
            <person name="Lage O.M."/>
            <person name="Pohl T."/>
            <person name="Merkel B.J."/>
            <person name="Hornburger P."/>
            <person name="Mueller R.-W."/>
            <person name="Bruemmer F."/>
            <person name="Labrenz M."/>
            <person name="Spormann A.M."/>
            <person name="Op den Camp H."/>
            <person name="Overmann J."/>
            <person name="Amann R."/>
            <person name="Jetten M.S.M."/>
            <person name="Mascher T."/>
            <person name="Medema M.H."/>
            <person name="Devos D.P."/>
            <person name="Kaster A.-K."/>
            <person name="Ovreas L."/>
            <person name="Rohde M."/>
            <person name="Galperin M.Y."/>
            <person name="Jogler C."/>
        </authorList>
    </citation>
    <scope>NUCLEOTIDE SEQUENCE [LARGE SCALE GENOMIC DNA]</scope>
    <source>
        <strain evidence="2 3">EC9</strain>
    </source>
</reference>
<dbReference type="Proteomes" id="UP000319557">
    <property type="component" value="Chromosome"/>
</dbReference>
<sequence>MMNSRIPMKRRRGVILLVALAMLALFAILAATYLTFASNSQQTSFATARQQFHVVDHEEVAHSAFMQLLRGTTDPLSAAYRHDLLGDYYGYQWEDPTALPVDNPMRVSLSATESLLATAIEPGDIHFTGTPMRTRGVMSAGGGIVKVPVKLNAPHPSTTTTPPADRFDSNIGRDSEYGYDDTLTGRTVSFGGGPLAGHTVKIVRWVGYRPQADGSGSVHPEYHLRYSMFLDLSDPSLPSTIVLDDGTVRDLQTVLYDTEYGASALFYTRGNDRAWGTTSNDFARGGDYAEAGWPASDDGQVVLRINPLPLNGQGTGFNTGNYQAIPLIHATDQGYQVPVALQPNYRRWLTPGFTISGNSDEPYDAPDYENFFLSSRVFQEGQPGRPDLAAVLPSFHRPALINYLLNLSGVDASGTVPDEEIQRLVETIRRATARPLPFASGQLVGNGSPTFTGNHSQFTGGNSNFALRTPNLINTDAQKTRLHSLVTALTQGPWDVDNDGDGIADSVWVDLNLPLITGEDGTLLRALVAPQIEDLSDRFNVNAHGSAAQLADDYGRRSTYPLAGTPDAASPSLIDLPAGRGYGPAEIVPLLVHTNSDVQTSNAGTNDKYGTLVGTGFSGRLANVLSNVFSERYSSNQQPELASTNTIAGLRGNVPGSFDADGGDPLLPGVSATHTRATRPGLPMDKHGRGGLAIDQSGNLVATNVGTTIVAGVDEITNTPYEFAPSKPTAFDSPFSVSELEKVLRSKSWEQHLLPGRLSNFLAPLLVADPSVGKLVTTTSSSDDRPPAFELPEDRTGDQVGSAIEGLIRRLRNVTSASGDIDENDVALANFLLPPEIRLGMKLNVNRPLGNGLDDDGDGAIDEDDEIEVAYRGVANVMPHYTFNQPATDETPRQLLAKHLYVLATLLCTQHSDFEWPTANTTPLAPDEAEHYRARRLAQWAVNVVDYRDSDGIMTGFEFDLDLSDGWNVDGDISTDEGDTVRGVVWGCEFPELLFKEGLAIHDLRLRDTDLDPTGKDTTAMVDPDPTLDSIRIPQGSLFLELFSPRARTYANVANHPSVPSELYNFSGAQPVLDLDRMTPVSAGAPVMPVWRIAISAPHSASSAGTTPEQIAASPLVLRSNSVDTATFQPEAPDIITGLAPELELERFVLFGEYVADTTGDGNDDYQVLEEVLNQFENEQACIGTLSRANAFFNMIPATSSTNLMAGNYLVIAPRPRTFIGSKLYDPANWHQDVPAGPSEQRFVNEATGIVHYDLDGVSTWPTYAQNATVFYAQTPAPTNWKSDPDYDETALFGGTGRGVGLNVSEPFTDTGYYAMPRYQTLDGAGTAGVVYDVRDGYRMYENKDDPSLGTGQPRDLPEDLRVAASIANLPRDGDNPGVGDYENYRTAYLQRLADPTIAYDSDTNPYRTIDWLPIDLAVFNGDGASATTSPNFVTSRARNGMDSAGAQKRILFGHETTAPVAAAPGTGTQVFDLTMQNSLGYLNTEIANTTDSSVIEATSNPPQTDIYLGYPKEPFAFHPWLNRPYESALELMYVPATSQARLLEEFSVESTPTVYDNSVPEAFRGPFRHLLNFFGSYETENSDPLTDASHTKGPHAYRVLDFLTTGPRFKSEMNDDAAMLSRLQAAAFDDDPFGPLVNNLDTSTGPIPESLAAFHAWNQLLRFPFNRRPEYVKSGKINLNTIADYRVWMGLNWGHLTSAERQPGSVANWDSFNQSRRGYDVSTSAPQTLSGGAPPYNYAPNFFSPDYPTQYAGAYTNSLANDLHPIVDGSDRLRDHWVEGTLLRPGRDSSSTAALLNNSPLMVRGTATSPATDVDRNPVMRYQSLTRLQNLTSNNSNTYIVRLTVGYFEVDPASLALGKEHGVDTGNVKRFQATYVVDRSIPCGYVTGADTDTEKLILFRKFSEK</sequence>
<feature type="compositionally biased region" description="Low complexity" evidence="1">
    <location>
        <begin position="154"/>
        <end position="163"/>
    </location>
</feature>
<organism evidence="2 3">
    <name type="scientific">Rosistilla ulvae</name>
    <dbReference type="NCBI Taxonomy" id="1930277"/>
    <lineage>
        <taxon>Bacteria</taxon>
        <taxon>Pseudomonadati</taxon>
        <taxon>Planctomycetota</taxon>
        <taxon>Planctomycetia</taxon>
        <taxon>Pirellulales</taxon>
        <taxon>Pirellulaceae</taxon>
        <taxon>Rosistilla</taxon>
    </lineage>
</organism>